<dbReference type="GO" id="GO:0016192">
    <property type="term" value="P:vesicle-mediated transport"/>
    <property type="evidence" value="ECO:0007669"/>
    <property type="project" value="UniProtKB-KW"/>
</dbReference>
<evidence type="ECO:0000313" key="10">
    <source>
        <dbReference type="Proteomes" id="UP000780801"/>
    </source>
</evidence>
<dbReference type="GO" id="GO:0006886">
    <property type="term" value="P:intracellular protein transport"/>
    <property type="evidence" value="ECO:0007669"/>
    <property type="project" value="InterPro"/>
</dbReference>
<comment type="caution">
    <text evidence="9">The sequence shown here is derived from an EMBL/GenBank/DDBJ whole genome shotgun (WGS) entry which is preliminary data.</text>
</comment>
<dbReference type="InterPro" id="IPR000744">
    <property type="entry name" value="NSF_attach"/>
</dbReference>
<dbReference type="GO" id="GO:0005774">
    <property type="term" value="C:vacuolar membrane"/>
    <property type="evidence" value="ECO:0007669"/>
    <property type="project" value="TreeGrafter"/>
</dbReference>
<keyword evidence="3" id="KW-0813">Transport</keyword>
<evidence type="ECO:0000256" key="3">
    <source>
        <dbReference type="ARBA" id="ARBA00022448"/>
    </source>
</evidence>
<evidence type="ECO:0000256" key="1">
    <source>
        <dbReference type="ARBA" id="ARBA00004170"/>
    </source>
</evidence>
<protein>
    <recommendedName>
        <fullName evidence="7">Gamma-soluble NSF attachment protein</fullName>
    </recommendedName>
    <alternativeName>
        <fullName evidence="8">N-ethylmaleimide-sensitive factor attachment protein gamma</fullName>
    </alternativeName>
</protein>
<sequence length="226" mass="25451">MTSPNASRLQDALHYMREANKYAERGIFKKPDWDLAAQNYEKAAQAFKAAQSYNEAVSAYVKSSDAMLHSFSHFMAGRALENAAAILELNLGPPEHVADLYRRAGNLYLQDFKPDRAAEMLVKGAKALENASLEKAIKEYMNACNLYESENLERYATDAFKSFIGMLVRNNRLGQAIEILQRLGNIQSKTPNVYSYYKTLLSIVVVQLAIGDEVEAENRFRAFCNT</sequence>
<dbReference type="GO" id="GO:0005483">
    <property type="term" value="F:soluble NSF attachment protein activity"/>
    <property type="evidence" value="ECO:0007669"/>
    <property type="project" value="TreeGrafter"/>
</dbReference>
<comment type="subcellular location">
    <subcellularLocation>
        <location evidence="1">Membrane</location>
        <topology evidence="1">Peripheral membrane protein</topology>
    </subcellularLocation>
</comment>
<proteinExistence type="inferred from homology"/>
<evidence type="ECO:0000313" key="9">
    <source>
        <dbReference type="EMBL" id="KAF9582656.1"/>
    </source>
</evidence>
<dbReference type="Pfam" id="PF14938">
    <property type="entry name" value="SNAP"/>
    <property type="match status" value="1"/>
</dbReference>
<dbReference type="InterPro" id="IPR011990">
    <property type="entry name" value="TPR-like_helical_dom_sf"/>
</dbReference>
<keyword evidence="4" id="KW-0931">ER-Golgi transport</keyword>
<evidence type="ECO:0000256" key="8">
    <source>
        <dbReference type="ARBA" id="ARBA00042485"/>
    </source>
</evidence>
<dbReference type="PANTHER" id="PTHR13768:SF2">
    <property type="entry name" value="GAMMA-SOLUBLE NSF ATTACHMENT PROTEIN"/>
    <property type="match status" value="1"/>
</dbReference>
<comment type="similarity">
    <text evidence="2">Belongs to the SNAP family.</text>
</comment>
<evidence type="ECO:0000256" key="6">
    <source>
        <dbReference type="ARBA" id="ARBA00023136"/>
    </source>
</evidence>
<dbReference type="PANTHER" id="PTHR13768">
    <property type="entry name" value="SOLUBLE NSF ATTACHMENT PROTEIN SNAP"/>
    <property type="match status" value="1"/>
</dbReference>
<reference evidence="9" key="1">
    <citation type="journal article" date="2020" name="Fungal Divers.">
        <title>Resolving the Mortierellaceae phylogeny through synthesis of multi-gene phylogenetics and phylogenomics.</title>
        <authorList>
            <person name="Vandepol N."/>
            <person name="Liber J."/>
            <person name="Desiro A."/>
            <person name="Na H."/>
            <person name="Kennedy M."/>
            <person name="Barry K."/>
            <person name="Grigoriev I.V."/>
            <person name="Miller A.N."/>
            <person name="O'Donnell K."/>
            <person name="Stajich J.E."/>
            <person name="Bonito G."/>
        </authorList>
    </citation>
    <scope>NUCLEOTIDE SEQUENCE</scope>
    <source>
        <strain evidence="9">KOD1015</strain>
    </source>
</reference>
<dbReference type="GO" id="GO:0019905">
    <property type="term" value="F:syntaxin binding"/>
    <property type="evidence" value="ECO:0007669"/>
    <property type="project" value="TreeGrafter"/>
</dbReference>
<evidence type="ECO:0000256" key="7">
    <source>
        <dbReference type="ARBA" id="ARBA00040047"/>
    </source>
</evidence>
<dbReference type="EMBL" id="JAABOA010000974">
    <property type="protein sequence ID" value="KAF9582656.1"/>
    <property type="molecule type" value="Genomic_DNA"/>
</dbReference>
<name>A0A9P6KF68_9FUNG</name>
<dbReference type="OrthoDB" id="9984275at2759"/>
<dbReference type="Proteomes" id="UP000780801">
    <property type="component" value="Unassembled WGS sequence"/>
</dbReference>
<gene>
    <name evidence="9" type="ORF">BGW38_010929</name>
</gene>
<organism evidence="9 10">
    <name type="scientific">Lunasporangiospora selenospora</name>
    <dbReference type="NCBI Taxonomy" id="979761"/>
    <lineage>
        <taxon>Eukaryota</taxon>
        <taxon>Fungi</taxon>
        <taxon>Fungi incertae sedis</taxon>
        <taxon>Mucoromycota</taxon>
        <taxon>Mortierellomycotina</taxon>
        <taxon>Mortierellomycetes</taxon>
        <taxon>Mortierellales</taxon>
        <taxon>Mortierellaceae</taxon>
        <taxon>Lunasporangiospora</taxon>
    </lineage>
</organism>
<evidence type="ECO:0000256" key="4">
    <source>
        <dbReference type="ARBA" id="ARBA00022892"/>
    </source>
</evidence>
<dbReference type="Gene3D" id="1.25.40.10">
    <property type="entry name" value="Tetratricopeptide repeat domain"/>
    <property type="match status" value="1"/>
</dbReference>
<accession>A0A9P6KF68</accession>
<dbReference type="GO" id="GO:0031201">
    <property type="term" value="C:SNARE complex"/>
    <property type="evidence" value="ECO:0007669"/>
    <property type="project" value="TreeGrafter"/>
</dbReference>
<evidence type="ECO:0000256" key="2">
    <source>
        <dbReference type="ARBA" id="ARBA00010050"/>
    </source>
</evidence>
<keyword evidence="10" id="KW-1185">Reference proteome</keyword>
<keyword evidence="5" id="KW-0653">Protein transport</keyword>
<keyword evidence="6" id="KW-0472">Membrane</keyword>
<evidence type="ECO:0000256" key="5">
    <source>
        <dbReference type="ARBA" id="ARBA00022927"/>
    </source>
</evidence>
<dbReference type="AlphaFoldDB" id="A0A9P6KF68"/>
<dbReference type="SUPFAM" id="SSF48452">
    <property type="entry name" value="TPR-like"/>
    <property type="match status" value="1"/>
</dbReference>